<feature type="coiled-coil region" evidence="3">
    <location>
        <begin position="285"/>
        <end position="343"/>
    </location>
</feature>
<keyword evidence="4" id="KW-0472">Membrane</keyword>
<keyword evidence="7" id="KW-1185">Reference proteome</keyword>
<dbReference type="InterPro" id="IPR005467">
    <property type="entry name" value="His_kinase_dom"/>
</dbReference>
<dbReference type="PROSITE" id="PS50109">
    <property type="entry name" value="HIS_KIN"/>
    <property type="match status" value="1"/>
</dbReference>
<dbReference type="CDD" id="cd00075">
    <property type="entry name" value="HATPase"/>
    <property type="match status" value="1"/>
</dbReference>
<evidence type="ECO:0000259" key="5">
    <source>
        <dbReference type="PROSITE" id="PS50109"/>
    </source>
</evidence>
<evidence type="ECO:0000256" key="2">
    <source>
        <dbReference type="ARBA" id="ARBA00012438"/>
    </source>
</evidence>
<dbReference type="PANTHER" id="PTHR43065">
    <property type="entry name" value="SENSOR HISTIDINE KINASE"/>
    <property type="match status" value="1"/>
</dbReference>
<dbReference type="SUPFAM" id="SSF55874">
    <property type="entry name" value="ATPase domain of HSP90 chaperone/DNA topoisomerase II/histidine kinase"/>
    <property type="match status" value="1"/>
</dbReference>
<dbReference type="SMART" id="SM00387">
    <property type="entry name" value="HATPase_c"/>
    <property type="match status" value="1"/>
</dbReference>
<evidence type="ECO:0000313" key="6">
    <source>
        <dbReference type="EMBL" id="ASP48498.1"/>
    </source>
</evidence>
<reference evidence="6 7" key="1">
    <citation type="submission" date="2017-08" db="EMBL/GenBank/DDBJ databases">
        <title>Complete genome of Colwellia sp. NB097-1, a psychrophile bacterium ioslated from Bering Sea.</title>
        <authorList>
            <person name="Chen X."/>
        </authorList>
    </citation>
    <scope>NUCLEOTIDE SEQUENCE [LARGE SCALE GENOMIC DNA]</scope>
    <source>
        <strain evidence="6 7">NB097-1</strain>
    </source>
</reference>
<organism evidence="6 7">
    <name type="scientific">Cognaticolwellia beringensis</name>
    <dbReference type="NCBI Taxonomy" id="1967665"/>
    <lineage>
        <taxon>Bacteria</taxon>
        <taxon>Pseudomonadati</taxon>
        <taxon>Pseudomonadota</taxon>
        <taxon>Gammaproteobacteria</taxon>
        <taxon>Alteromonadales</taxon>
        <taxon>Colwelliaceae</taxon>
        <taxon>Cognaticolwellia</taxon>
    </lineage>
</organism>
<keyword evidence="6" id="KW-0808">Transferase</keyword>
<name>A0A222G9B8_9GAMM</name>
<dbReference type="EC" id="2.7.13.3" evidence="2"/>
<evidence type="ECO:0000256" key="1">
    <source>
        <dbReference type="ARBA" id="ARBA00000085"/>
    </source>
</evidence>
<keyword evidence="4" id="KW-0812">Transmembrane</keyword>
<keyword evidence="4" id="KW-1133">Transmembrane helix</keyword>
<accession>A0A222G9B8</accession>
<dbReference type="Proteomes" id="UP000202259">
    <property type="component" value="Chromosome"/>
</dbReference>
<dbReference type="GO" id="GO:0004673">
    <property type="term" value="F:protein histidine kinase activity"/>
    <property type="evidence" value="ECO:0007669"/>
    <property type="project" value="UniProtKB-EC"/>
</dbReference>
<feature type="transmembrane region" description="Helical" evidence="4">
    <location>
        <begin position="166"/>
        <end position="190"/>
    </location>
</feature>
<dbReference type="AlphaFoldDB" id="A0A222G9B8"/>
<dbReference type="Gene3D" id="3.30.565.10">
    <property type="entry name" value="Histidine kinase-like ATPase, C-terminal domain"/>
    <property type="match status" value="1"/>
</dbReference>
<dbReference type="Gene3D" id="1.10.287.130">
    <property type="match status" value="1"/>
</dbReference>
<dbReference type="PANTHER" id="PTHR43065:SF47">
    <property type="match status" value="1"/>
</dbReference>
<feature type="coiled-coil region" evidence="3">
    <location>
        <begin position="221"/>
        <end position="255"/>
    </location>
</feature>
<gene>
    <name evidence="6" type="ORF">B5D82_12405</name>
</gene>
<dbReference type="InterPro" id="IPR036890">
    <property type="entry name" value="HATPase_C_sf"/>
</dbReference>
<evidence type="ECO:0000256" key="3">
    <source>
        <dbReference type="SAM" id="Coils"/>
    </source>
</evidence>
<keyword evidence="6" id="KW-0418">Kinase</keyword>
<dbReference type="InterPro" id="IPR004358">
    <property type="entry name" value="Sig_transdc_His_kin-like_C"/>
</dbReference>
<dbReference type="OrthoDB" id="2521613at2"/>
<dbReference type="InterPro" id="IPR003594">
    <property type="entry name" value="HATPase_dom"/>
</dbReference>
<protein>
    <recommendedName>
        <fullName evidence="2">histidine kinase</fullName>
        <ecNumber evidence="2">2.7.13.3</ecNumber>
    </recommendedName>
</protein>
<feature type="domain" description="Histidine kinase" evidence="5">
    <location>
        <begin position="352"/>
        <end position="583"/>
    </location>
</feature>
<evidence type="ECO:0000256" key="4">
    <source>
        <dbReference type="SAM" id="Phobius"/>
    </source>
</evidence>
<sequence>MKATSLSRKLLTRVLSFYFVLTFIVTCVQIGAEYINTKNHIANELLTLEKTFSGSLTRAVWELNTQQAVTIAEGLVAIPMIKGITITDENNQLIAQLGVAADKETLFLESIDDEGDNRKYFNVSSNSSGLFGHGFPLIFEFSGRTTRVGSVTLLSSNEVIFNRIQVGIYFLIGNAMVKTAALVLLFSLAFSSLLTNPLNELTEQINQFDIDDPEASKLHVINYENNELNILQNAYNNLIDELVAYKEKLALAQSKIISANSKLDEQNLMLEQEVARKTSSLSTTMLKMEMQQRELLDQQAKLQAENTRRSMTEKTLLETNHELKSSIIELKKAQERLLDAEKMAVLGNMSAEVTHEINTPIGVSITSTSYLADLLTKLKLDIEDNKLSKRVLNDFTEHSEQGLNLVLNNLERASELVSSYKQVAADQISEKIRQVNLAKYIDEIIHSLQPKLKKTNHSIKVDCPDDAEIYCHAGAISQIFTNLIINSVIHGFKDINNGEITILVKINGQHVHVIYQDNGHGVSEEQLIHLFDPFYTTAGNRGGTGLGTHIVHNLVNDTLNGSVSASSTLEKGLIYDIKFDNLR</sequence>
<keyword evidence="3" id="KW-0175">Coiled coil</keyword>
<feature type="transmembrane region" description="Helical" evidence="4">
    <location>
        <begin position="15"/>
        <end position="35"/>
    </location>
</feature>
<comment type="catalytic activity">
    <reaction evidence="1">
        <text>ATP + protein L-histidine = ADP + protein N-phospho-L-histidine.</text>
        <dbReference type="EC" id="2.7.13.3"/>
    </reaction>
</comment>
<dbReference type="PRINTS" id="PR00344">
    <property type="entry name" value="BCTRLSENSOR"/>
</dbReference>
<dbReference type="Pfam" id="PF02518">
    <property type="entry name" value="HATPase_c"/>
    <property type="match status" value="1"/>
</dbReference>
<evidence type="ECO:0000313" key="7">
    <source>
        <dbReference type="Proteomes" id="UP000202259"/>
    </source>
</evidence>
<dbReference type="RefSeq" id="WP_081151929.1">
    <property type="nucleotide sequence ID" value="NZ_CP020465.1"/>
</dbReference>
<dbReference type="KEGG" id="cber:B5D82_12405"/>
<dbReference type="EMBL" id="CP020465">
    <property type="protein sequence ID" value="ASP48498.1"/>
    <property type="molecule type" value="Genomic_DNA"/>
</dbReference>
<proteinExistence type="predicted"/>